<keyword evidence="1" id="KW-1133">Transmembrane helix</keyword>
<sequence length="494" mass="56440">MLYFIVHNNTLVVFKRNLEKDKLILQSKVKFHHSLSSTIYDPKLLSNVIAQSLDELNEKIVLENQEASIVINDELLSHSLIINSAKDDIKLAEKIKNELQIKWKDLFSNYFYIAESRKSSKKFIHVVEINHYLKEKIKLNFNNFGIDIKGIIPLSSVILSHTKTTQYGVVKSLKNYLIFNYSRKGFSFFKANYGARKKTFNKIIGLDDLQKISEGTLKKSNSKYLLFSDLDIVKTLSELIDTSFPTLNFINPVGIQIIDDSIYKRKKTFTKQKKETNFFNYFRNIVAAFLTLILLVFVLQSINKADLKSLNTEVISEMIEEPVITDAIATENPFEFYNAKSHSMINVFDSIVTEYGNVVSILSIVDGVVAVEGGDESLLSLLNGVDPNAVKQIDLSKNKVVYKIDSYLPSDLSTNSASISNFLNWILDIEEIEFKIIDGVLLDREVDNIILRIDGLELSNEIIDQITNYNNFIMRKILFTKADNSIHFYITVLG</sequence>
<protein>
    <submittedName>
        <fullName evidence="2">Uncharacterized protein</fullName>
    </submittedName>
</protein>
<keyword evidence="1" id="KW-0812">Transmembrane</keyword>
<keyword evidence="1" id="KW-0472">Membrane</keyword>
<dbReference type="AlphaFoldDB" id="A0A381PF27"/>
<reference evidence="2" key="1">
    <citation type="submission" date="2018-05" db="EMBL/GenBank/DDBJ databases">
        <authorList>
            <person name="Lanie J.A."/>
            <person name="Ng W.-L."/>
            <person name="Kazmierczak K.M."/>
            <person name="Andrzejewski T.M."/>
            <person name="Davidsen T.M."/>
            <person name="Wayne K.J."/>
            <person name="Tettelin H."/>
            <person name="Glass J.I."/>
            <person name="Rusch D."/>
            <person name="Podicherti R."/>
            <person name="Tsui H.-C.T."/>
            <person name="Winkler M.E."/>
        </authorList>
    </citation>
    <scope>NUCLEOTIDE SEQUENCE</scope>
</reference>
<evidence type="ECO:0000256" key="1">
    <source>
        <dbReference type="SAM" id="Phobius"/>
    </source>
</evidence>
<accession>A0A381PF27</accession>
<evidence type="ECO:0000313" key="2">
    <source>
        <dbReference type="EMBL" id="SUZ65616.1"/>
    </source>
</evidence>
<organism evidence="2">
    <name type="scientific">marine metagenome</name>
    <dbReference type="NCBI Taxonomy" id="408172"/>
    <lineage>
        <taxon>unclassified sequences</taxon>
        <taxon>metagenomes</taxon>
        <taxon>ecological metagenomes</taxon>
    </lineage>
</organism>
<proteinExistence type="predicted"/>
<gene>
    <name evidence="2" type="ORF">METZ01_LOCUS18470</name>
</gene>
<name>A0A381PF27_9ZZZZ</name>
<dbReference type="EMBL" id="UINC01000963">
    <property type="protein sequence ID" value="SUZ65616.1"/>
    <property type="molecule type" value="Genomic_DNA"/>
</dbReference>
<feature type="transmembrane region" description="Helical" evidence="1">
    <location>
        <begin position="281"/>
        <end position="299"/>
    </location>
</feature>